<dbReference type="EMBL" id="RWJN01000249">
    <property type="protein sequence ID" value="TCD64221.1"/>
    <property type="molecule type" value="Genomic_DNA"/>
</dbReference>
<evidence type="ECO:0000256" key="5">
    <source>
        <dbReference type="ARBA" id="ARBA00022737"/>
    </source>
</evidence>
<feature type="domain" description="IPO4/5-like TPR repeats" evidence="11">
    <location>
        <begin position="112"/>
        <end position="262"/>
    </location>
</feature>
<dbReference type="SUPFAM" id="SSF48371">
    <property type="entry name" value="ARM repeat"/>
    <property type="match status" value="1"/>
</dbReference>
<gene>
    <name evidence="12" type="ORF">EIP91_004356</name>
</gene>
<feature type="compositionally biased region" description="Acidic residues" evidence="9">
    <location>
        <begin position="307"/>
        <end position="319"/>
    </location>
</feature>
<dbReference type="InterPro" id="IPR016024">
    <property type="entry name" value="ARM-type_fold"/>
</dbReference>
<evidence type="ECO:0000256" key="9">
    <source>
        <dbReference type="SAM" id="MobiDB-lite"/>
    </source>
</evidence>
<keyword evidence="7" id="KW-0539">Nucleus</keyword>
<organism evidence="12 13">
    <name type="scientific">Steccherinum ochraceum</name>
    <dbReference type="NCBI Taxonomy" id="92696"/>
    <lineage>
        <taxon>Eukaryota</taxon>
        <taxon>Fungi</taxon>
        <taxon>Dikarya</taxon>
        <taxon>Basidiomycota</taxon>
        <taxon>Agaricomycotina</taxon>
        <taxon>Agaricomycetes</taxon>
        <taxon>Polyporales</taxon>
        <taxon>Steccherinaceae</taxon>
        <taxon>Steccherinum</taxon>
    </lineage>
</organism>
<dbReference type="Pfam" id="PF18829">
    <property type="entry name" value="Importin_rep_6"/>
    <property type="match status" value="1"/>
</dbReference>
<dbReference type="GO" id="GO:0005634">
    <property type="term" value="C:nucleus"/>
    <property type="evidence" value="ECO:0007669"/>
    <property type="project" value="UniProtKB-SubCell"/>
</dbReference>
<evidence type="ECO:0000256" key="7">
    <source>
        <dbReference type="ARBA" id="ARBA00023242"/>
    </source>
</evidence>
<dbReference type="InterPro" id="IPR057672">
    <property type="entry name" value="TPR_IPO4/5"/>
</dbReference>
<dbReference type="InterPro" id="IPR041389">
    <property type="entry name" value="Importin_rep_6"/>
</dbReference>
<evidence type="ECO:0000256" key="8">
    <source>
        <dbReference type="PROSITE-ProRule" id="PRU00103"/>
    </source>
</evidence>
<accession>A0A4R0R8X9</accession>
<dbReference type="Proteomes" id="UP000292702">
    <property type="component" value="Unassembled WGS sequence"/>
</dbReference>
<dbReference type="GO" id="GO:0006606">
    <property type="term" value="P:protein import into nucleus"/>
    <property type="evidence" value="ECO:0007669"/>
    <property type="project" value="InterPro"/>
</dbReference>
<keyword evidence="3" id="KW-0813">Transport</keyword>
<feature type="region of interest" description="Disordered" evidence="9">
    <location>
        <begin position="273"/>
        <end position="320"/>
    </location>
</feature>
<proteinExistence type="predicted"/>
<keyword evidence="4" id="KW-0963">Cytoplasm</keyword>
<dbReference type="Pfam" id="PF18808">
    <property type="entry name" value="Importin_rep_4"/>
    <property type="match status" value="1"/>
</dbReference>
<dbReference type="InterPro" id="IPR040122">
    <property type="entry name" value="Importin_beta"/>
</dbReference>
<dbReference type="InterPro" id="IPR011989">
    <property type="entry name" value="ARM-like"/>
</dbReference>
<dbReference type="OrthoDB" id="543373at2759"/>
<comment type="subcellular location">
    <subcellularLocation>
        <location evidence="2">Cytoplasm</location>
    </subcellularLocation>
    <subcellularLocation>
        <location evidence="1">Nucleus</location>
    </subcellularLocation>
</comment>
<dbReference type="InterPro" id="IPR058584">
    <property type="entry name" value="IMB1_TNPO1-like_TPR"/>
</dbReference>
<evidence type="ECO:0000256" key="2">
    <source>
        <dbReference type="ARBA" id="ARBA00004496"/>
    </source>
</evidence>
<evidence type="ECO:0000259" key="11">
    <source>
        <dbReference type="Pfam" id="PF25780"/>
    </source>
</evidence>
<dbReference type="InterPro" id="IPR041653">
    <property type="entry name" value="Importin_rep_4"/>
</dbReference>
<dbReference type="PANTHER" id="PTHR10527">
    <property type="entry name" value="IMPORTIN BETA"/>
    <property type="match status" value="1"/>
</dbReference>
<evidence type="ECO:0000313" key="12">
    <source>
        <dbReference type="EMBL" id="TCD64221.1"/>
    </source>
</evidence>
<comment type="caution">
    <text evidence="12">The sequence shown here is derived from an EMBL/GenBank/DDBJ whole genome shotgun (WGS) entry which is preliminary data.</text>
</comment>
<keyword evidence="6" id="KW-0653">Protein transport</keyword>
<dbReference type="GO" id="GO:0005737">
    <property type="term" value="C:cytoplasm"/>
    <property type="evidence" value="ECO:0007669"/>
    <property type="project" value="UniProtKB-SubCell"/>
</dbReference>
<dbReference type="Pfam" id="PF25574">
    <property type="entry name" value="TPR_IMB1"/>
    <property type="match status" value="1"/>
</dbReference>
<evidence type="ECO:0000256" key="3">
    <source>
        <dbReference type="ARBA" id="ARBA00022448"/>
    </source>
</evidence>
<dbReference type="AlphaFoldDB" id="A0A4R0R8X9"/>
<feature type="repeat" description="HEAT" evidence="8">
    <location>
        <begin position="448"/>
        <end position="486"/>
    </location>
</feature>
<evidence type="ECO:0000256" key="6">
    <source>
        <dbReference type="ARBA" id="ARBA00022927"/>
    </source>
</evidence>
<sequence length="931" mass="102037">MESVVPAQVTAELTQILSNLVLGDNEIRSNAEKVVNERLAQTPELYLLALSQFATSADTDVMRSFSLVLLRRLLFRSGLNQRLPLYDHLSSQALATIERLLLHALLHEPSIVVRRKAVDTVNDLANNSMDRGRPWHALQAQAFSMAQNQDPGLREAAYRVFAGSPNLIMDLQTESVLGILQKGLQDPQSVEVRLACLRASVAYLSAADTQQQAQSISLMFPMLNTLTFLPHNHLPSFLSTLTPLASTYPALFAPHLQNLLKFLPGLILPSGDPGPTPTVARPNPSGGTSFVFPPPGATEETGKDDEKDGDGDDGNEEEQEVRKAALEFMVSLSEARPSMVRRVDGWAGAVVRGCLEGMSEIPEDETEIWLEADPADDPTDDNYPHVYEQSIDRLACALGGKSVLMPAFHHIPGMLLAHDWRARHAGLMAIAAIAEGTNKVMTNELGEIVSMVTPLFQDPHPRVRYAACQCIGQLCTDLEEVIQEQYHQQLFSALIPTLEAPEPRVHAHAAAALINFCEGVDRETLIPYLDPIVERLLKLLNPGASDGGKQPKRYVQEQVVTTLAMVADASEVTFAKHYSSIMPLLLNVLQNANSSEYKKLRVKAMECAGLIAIAVGRDIFRPDSVQFIELLMRIQNSPPDPTDTMLGHYLIATWAKVCQAMGPEFEPYLPVVMPPLLQAASAKADVSVYDEDEEAEEKDGWEMVSMDGRQVGIKTSAIEEKCQAFETLLIYSSTLGARFAPYLQQSLELVLPSLLFYFHDGVREACAMLIPNLLVCGKQSNTLTNQMVLASFNQLVSCIAREPDASFLASLYKCFTDSLRVIEGPSSLPPDIHTGVINATKQQLAAMAEKRRVRAQRDVADEKEDLILMEEMEDYALEDMAKMVQGLVGPGTGGTEGNAAVNELLVAIGSVRELGLHLEQWESGDDGDTAG</sequence>
<evidence type="ECO:0000256" key="4">
    <source>
        <dbReference type="ARBA" id="ARBA00022490"/>
    </source>
</evidence>
<feature type="domain" description="Importin subunit beta-1/Transportin-1-like TPR repeats" evidence="10">
    <location>
        <begin position="525"/>
        <end position="686"/>
    </location>
</feature>
<dbReference type="STRING" id="92696.A0A4R0R8X9"/>
<evidence type="ECO:0008006" key="14">
    <source>
        <dbReference type="Google" id="ProtNLM"/>
    </source>
</evidence>
<dbReference type="Pfam" id="PF25780">
    <property type="entry name" value="TPR_IPO5"/>
    <property type="match status" value="1"/>
</dbReference>
<dbReference type="PROSITE" id="PS50077">
    <property type="entry name" value="HEAT_REPEAT"/>
    <property type="match status" value="1"/>
</dbReference>
<keyword evidence="13" id="KW-1185">Reference proteome</keyword>
<evidence type="ECO:0000256" key="1">
    <source>
        <dbReference type="ARBA" id="ARBA00004123"/>
    </source>
</evidence>
<keyword evidence="5" id="KW-0677">Repeat</keyword>
<name>A0A4R0R8X9_9APHY</name>
<evidence type="ECO:0000259" key="10">
    <source>
        <dbReference type="Pfam" id="PF25574"/>
    </source>
</evidence>
<dbReference type="Pfam" id="PF13513">
    <property type="entry name" value="HEAT_EZ"/>
    <property type="match status" value="1"/>
</dbReference>
<protein>
    <recommendedName>
        <fullName evidence="14">TOG domain-containing protein</fullName>
    </recommendedName>
</protein>
<dbReference type="InterPro" id="IPR021133">
    <property type="entry name" value="HEAT_type_2"/>
</dbReference>
<dbReference type="Gene3D" id="1.25.10.10">
    <property type="entry name" value="Leucine-rich Repeat Variant"/>
    <property type="match status" value="2"/>
</dbReference>
<evidence type="ECO:0000313" key="13">
    <source>
        <dbReference type="Proteomes" id="UP000292702"/>
    </source>
</evidence>
<reference evidence="12 13" key="1">
    <citation type="submission" date="2018-11" db="EMBL/GenBank/DDBJ databases">
        <title>Genome assembly of Steccherinum ochraceum LE-BIN_3174, the white-rot fungus of the Steccherinaceae family (The Residual Polyporoid clade, Polyporales, Basidiomycota).</title>
        <authorList>
            <person name="Fedorova T.V."/>
            <person name="Glazunova O.A."/>
            <person name="Landesman E.O."/>
            <person name="Moiseenko K.V."/>
            <person name="Psurtseva N.V."/>
            <person name="Savinova O.S."/>
            <person name="Shakhova N.V."/>
            <person name="Tyazhelova T.V."/>
            <person name="Vasina D.V."/>
        </authorList>
    </citation>
    <scope>NUCLEOTIDE SEQUENCE [LARGE SCALE GENOMIC DNA]</scope>
    <source>
        <strain evidence="12 13">LE-BIN_3174</strain>
    </source>
</reference>